<evidence type="ECO:0000256" key="2">
    <source>
        <dbReference type="SAM" id="MobiDB-lite"/>
    </source>
</evidence>
<dbReference type="Gene3D" id="3.30.70.1390">
    <property type="entry name" value="ROC domain from the Parkinson's disease-associated leucine-rich repeat kinase 2"/>
    <property type="match status" value="1"/>
</dbReference>
<dbReference type="PANTHER" id="PTHR47691:SF3">
    <property type="entry name" value="HTH-TYPE TRANSCRIPTIONAL REGULATOR RV0890C-RELATED"/>
    <property type="match status" value="1"/>
</dbReference>
<dbReference type="Gene3D" id="3.40.50.300">
    <property type="entry name" value="P-loop containing nucleotide triphosphate hydrolases"/>
    <property type="match status" value="2"/>
</dbReference>
<feature type="compositionally biased region" description="Polar residues" evidence="2">
    <location>
        <begin position="252"/>
        <end position="269"/>
    </location>
</feature>
<sequence>MGAFSPTSTPREKQEGKRPSRRPSKKTQAPAKANTPRLPPAVKEDEIEEEAEQNSIADLVHASLATSKRPMPSKRRPSQPPSSLAPVFEASGTSSSSSPASVPAVDGWVAARGGVAKHYGREALNCEVPSDSGESESTATNQSVAESAATAPGGRKGSFFDPPARSKASKADGGAVAKRPLHLPSSGNSGLGASFASFEESKSGAAAGVDEERTGSRASGAKESLGAKGEKETTTATTATATATATTATTTSAQPSPRVQGSETSSQGSPEKPPRRAASAPPRPWGQFHGSSGASGRSGSGSPPPFSRQRRQLSTAVEHATPPRNTKQLTGRRLSTAAQQAITSKGKENRRPGHVLTPQRSPGASPAPNTRPGSSVPSGAVADMPPPTPRMPGFAPATSTARHSCSSSKLAAYRTQRSSARHLAVALGEEAKDAFKRALLQGVQQPRSAKLGFVGAARAGKTSTLRALAGLALRPDEESTPGLALWELSQELLSASPGHRWQLQDARAAAGAARWDGGVAKYVADCVRPSGVLDTDGSPSGGSGGGSSSSTAGPRAGATAMAGSGVLDASVMKRMPVDLIARRLGEKPGSCSEDEQSVVLEAYDFGGQEVYYSMHHLFLTDYGMYLACLDLSKAAAFSDVEPTTGGDSLAGECAMAAEAWEALEWWLASLAVHAPNSPVAIVGTHDDCLTASQRPLVYRRVHERIAAFCSQLPELNEQLQVNEAAQLCFFPLDNSGSDGGASIAALRSAVEAMASGLLQGPLGAAVPLRWGHFWSVLQRATFASSGPLLRVEEIWRRSVRYGFESPQELQRFLRHFRGLGALLYFPEAPCEELKELVCLNPAWVAEAAAGVLTAKDKVLQGCTRHAVELRERGLLHAELLSGVWRHHKFARHQRQLVSLLQVLDLLMPWGHDRQCQLPAPRQIHLDSQQLYLVPSLLPVRPQRQPGEARTEQHEEDAIVLYLDFHGLLHRLLPTLLPRLLCTLHRMEAGAQILSVYANFALFTMSTQGQAKGDSARSQGGRRHLPMLLVSLQPCAGGEHLRCCLRPRRSGGEGGPLAKPSWRHVERLLHGFRDAVAAWMPRISFKAGIRCPACGADHTHPLDVHTVLRDELTTCSRSGELVEELPAWLAEWKSHLQRAQPASPLSGPRHVHDETTQAQIQDVSEIGGATATAEMLAESPLHIDYLYASPLDAAPLDVRAELDALAGMSGIGRVTVRTATTETLSEVWSIDSPTPGLRVLCIAAHCAVEPVAAGKPPIPSLLLEDEVGRAHMIRIDDLDELLSLTGPEVAAGGLGSPVATPFDVVVLDACHSEPMARRFVSAGSALCAVACSGEVFDAAAREFLRVFLRNLAAASCARSACTALCAETKAAWATSAASAAFVAAQRAVRLSPQPGLRSEAERFKFILPPSSGEASGAVASTETCPPPPPWRSPPGAPAVKFLADALDLPQAVEDFVGRGSLMSAVAQALLGNRRVLWLYGRAGIGKSAIAAEFCRFYGLPGDRLFSPPASGPSQRLSASSIEASEAEAVAGPLGSGSSSSSRKPRQSESSHGHESNNNNNNNNNNNSDSDGYGGSCGSSARPGSVNLLRLGGLTTEEVLQRLGQLFGVGIAGIRRAEGAMLGRRWLLLLDGVDDSLAAAAGGESGDARAAAAVWSLLGEALSVTHHLRIVLTSRNPRYDAPLSCKVVAYEVPPLSDQDSALLLARRSHRPLFPRDFDASIAE</sequence>
<feature type="compositionally biased region" description="Low complexity" evidence="2">
    <location>
        <begin position="290"/>
        <end position="301"/>
    </location>
</feature>
<accession>A0A813E0I4</accession>
<evidence type="ECO:0000313" key="5">
    <source>
        <dbReference type="Proteomes" id="UP000654075"/>
    </source>
</evidence>
<feature type="compositionally biased region" description="Basic and acidic residues" evidence="2">
    <location>
        <begin position="1544"/>
        <end position="1553"/>
    </location>
</feature>
<feature type="region of interest" description="Disordered" evidence="2">
    <location>
        <begin position="126"/>
        <end position="403"/>
    </location>
</feature>
<gene>
    <name evidence="4" type="ORF">PGLA1383_LOCUS12287</name>
</gene>
<organism evidence="4 5">
    <name type="scientific">Polarella glacialis</name>
    <name type="common">Dinoflagellate</name>
    <dbReference type="NCBI Taxonomy" id="89957"/>
    <lineage>
        <taxon>Eukaryota</taxon>
        <taxon>Sar</taxon>
        <taxon>Alveolata</taxon>
        <taxon>Dinophyceae</taxon>
        <taxon>Suessiales</taxon>
        <taxon>Suessiaceae</taxon>
        <taxon>Polarella</taxon>
    </lineage>
</organism>
<feature type="domain" description="COR" evidence="3">
    <location>
        <begin position="783"/>
        <end position="937"/>
    </location>
</feature>
<reference evidence="4" key="1">
    <citation type="submission" date="2021-02" db="EMBL/GenBank/DDBJ databases">
        <authorList>
            <person name="Dougan E. K."/>
            <person name="Rhodes N."/>
            <person name="Thang M."/>
            <person name="Chan C."/>
        </authorList>
    </citation>
    <scope>NUCLEOTIDE SEQUENCE</scope>
</reference>
<name>A0A813E0I4_POLGL</name>
<feature type="compositionally biased region" description="Low complexity" evidence="2">
    <location>
        <begin position="94"/>
        <end position="103"/>
    </location>
</feature>
<feature type="compositionally biased region" description="Polar residues" evidence="2">
    <location>
        <begin position="358"/>
        <end position="377"/>
    </location>
</feature>
<dbReference type="PANTHER" id="PTHR47691">
    <property type="entry name" value="REGULATOR-RELATED"/>
    <property type="match status" value="1"/>
</dbReference>
<feature type="compositionally biased region" description="Low complexity" evidence="2">
    <location>
        <begin position="1554"/>
        <end position="1569"/>
    </location>
</feature>
<dbReference type="OrthoDB" id="10252328at2759"/>
<keyword evidence="5" id="KW-1185">Reference proteome</keyword>
<feature type="compositionally biased region" description="Low complexity" evidence="2">
    <location>
        <begin position="234"/>
        <end position="251"/>
    </location>
</feature>
<comment type="caution">
    <text evidence="4">The sequence shown here is derived from an EMBL/GenBank/DDBJ whole genome shotgun (WGS) entry which is preliminary data.</text>
</comment>
<dbReference type="InterPro" id="IPR032171">
    <property type="entry name" value="COR-A"/>
</dbReference>
<dbReference type="InterPro" id="IPR027417">
    <property type="entry name" value="P-loop_NTPase"/>
</dbReference>
<feature type="region of interest" description="Disordered" evidence="2">
    <location>
        <begin position="1526"/>
        <end position="1576"/>
    </location>
</feature>
<dbReference type="Pfam" id="PF16095">
    <property type="entry name" value="COR-A"/>
    <property type="match status" value="1"/>
</dbReference>
<evidence type="ECO:0000313" key="4">
    <source>
        <dbReference type="EMBL" id="CAE8593699.1"/>
    </source>
</evidence>
<keyword evidence="1" id="KW-0677">Repeat</keyword>
<protein>
    <recommendedName>
        <fullName evidence="3">COR domain-containing protein</fullName>
    </recommendedName>
</protein>
<feature type="non-terminal residue" evidence="4">
    <location>
        <position position="1721"/>
    </location>
</feature>
<evidence type="ECO:0000259" key="3">
    <source>
        <dbReference type="Pfam" id="PF16095"/>
    </source>
</evidence>
<dbReference type="SUPFAM" id="SSF52540">
    <property type="entry name" value="P-loop containing nucleoside triphosphate hydrolases"/>
    <property type="match status" value="2"/>
</dbReference>
<feature type="region of interest" description="Disordered" evidence="2">
    <location>
        <begin position="1"/>
        <end position="103"/>
    </location>
</feature>
<feature type="compositionally biased region" description="Low complexity" evidence="2">
    <location>
        <begin position="548"/>
        <end position="559"/>
    </location>
</feature>
<dbReference type="Proteomes" id="UP000654075">
    <property type="component" value="Unassembled WGS sequence"/>
</dbReference>
<dbReference type="EMBL" id="CAJNNV010006497">
    <property type="protein sequence ID" value="CAE8593699.1"/>
    <property type="molecule type" value="Genomic_DNA"/>
</dbReference>
<feature type="region of interest" description="Disordered" evidence="2">
    <location>
        <begin position="533"/>
        <end position="559"/>
    </location>
</feature>
<evidence type="ECO:0000256" key="1">
    <source>
        <dbReference type="ARBA" id="ARBA00022737"/>
    </source>
</evidence>
<proteinExistence type="predicted"/>
<feature type="compositionally biased region" description="Polar residues" evidence="2">
    <location>
        <begin position="135"/>
        <end position="145"/>
    </location>
</feature>